<evidence type="ECO:0000256" key="4">
    <source>
        <dbReference type="PIRSR" id="PIRSR601310-3"/>
    </source>
</evidence>
<comment type="caution">
    <text evidence="7">The sequence shown here is derived from an EMBL/GenBank/DDBJ whole genome shotgun (WGS) entry which is preliminary data.</text>
</comment>
<evidence type="ECO:0000313" key="7">
    <source>
        <dbReference type="EMBL" id="CAJ1944369.1"/>
    </source>
</evidence>
<evidence type="ECO:0000259" key="6">
    <source>
        <dbReference type="PROSITE" id="PS51084"/>
    </source>
</evidence>
<keyword evidence="1" id="KW-0547">Nucleotide-binding</keyword>
<reference evidence="7" key="1">
    <citation type="submission" date="2023-08" db="EMBL/GenBank/DDBJ databases">
        <authorList>
            <person name="Audoor S."/>
            <person name="Bilcke G."/>
        </authorList>
    </citation>
    <scope>NUCLEOTIDE SEQUENCE</scope>
</reference>
<dbReference type="Pfam" id="PF11969">
    <property type="entry name" value="DcpS_C"/>
    <property type="match status" value="1"/>
</dbReference>
<dbReference type="InterPro" id="IPR001310">
    <property type="entry name" value="Histidine_triad_HIT"/>
</dbReference>
<keyword evidence="2" id="KW-0378">Hydrolase</keyword>
<dbReference type="PROSITE" id="PS51257">
    <property type="entry name" value="PROKAR_LIPOPROTEIN"/>
    <property type="match status" value="1"/>
</dbReference>
<accession>A0AAD2FM36</accession>
<dbReference type="InterPro" id="IPR011146">
    <property type="entry name" value="HIT-like"/>
</dbReference>
<name>A0AAD2FM36_9STRA</name>
<dbReference type="PANTHER" id="PTHR12486">
    <property type="entry name" value="APRATAXIN-RELATED"/>
    <property type="match status" value="1"/>
</dbReference>
<evidence type="ECO:0000256" key="2">
    <source>
        <dbReference type="ARBA" id="ARBA00022801"/>
    </source>
</evidence>
<dbReference type="InterPro" id="IPR036265">
    <property type="entry name" value="HIT-like_sf"/>
</dbReference>
<dbReference type="SUPFAM" id="SSF54197">
    <property type="entry name" value="HIT-like"/>
    <property type="match status" value="1"/>
</dbReference>
<dbReference type="PANTHER" id="PTHR12486:SF5">
    <property type="entry name" value="ADENOSINE 5'-MONOPHOSPHORAMIDASE HINT3"/>
    <property type="match status" value="1"/>
</dbReference>
<evidence type="ECO:0000256" key="3">
    <source>
        <dbReference type="PIRSR" id="PIRSR601310-1"/>
    </source>
</evidence>
<sequence length="215" mass="23977">MLPEGMKRFKFIGTVVMAGIGCFQFLTSSEASAKGPIESIPKATTYHAPPPGVDYSTNPSVFGQILSGKLPARTLTETTNLLAFEDRSPAAELHGLVIPKRYIESVFSLDSQSRTDIELVQEMHQMGLSLIEEYHPEALASGDYTLCFHIPPFTSVDHLHLHVLAPASSMSWWYGSVKYKCPKRWCVSDMTVLERLQEGKPAVPYNKPFKIFPTR</sequence>
<proteinExistence type="predicted"/>
<feature type="short sequence motif" description="Histidine triad motif" evidence="4 5">
    <location>
        <begin position="158"/>
        <end position="162"/>
    </location>
</feature>
<evidence type="ECO:0000256" key="5">
    <source>
        <dbReference type="PROSITE-ProRule" id="PRU00464"/>
    </source>
</evidence>
<dbReference type="PROSITE" id="PS51084">
    <property type="entry name" value="HIT_2"/>
    <property type="match status" value="1"/>
</dbReference>
<dbReference type="Proteomes" id="UP001295423">
    <property type="component" value="Unassembled WGS sequence"/>
</dbReference>
<dbReference type="Gene3D" id="3.30.428.10">
    <property type="entry name" value="HIT-like"/>
    <property type="match status" value="1"/>
</dbReference>
<dbReference type="PRINTS" id="PR00332">
    <property type="entry name" value="HISTRIAD"/>
</dbReference>
<dbReference type="AlphaFoldDB" id="A0AAD2FM36"/>
<gene>
    <name evidence="7" type="ORF">CYCCA115_LOCUS8853</name>
</gene>
<feature type="domain" description="HIT" evidence="6">
    <location>
        <begin position="61"/>
        <end position="179"/>
    </location>
</feature>
<feature type="active site" description="Tele-AMP-histidine intermediate" evidence="3">
    <location>
        <position position="160"/>
    </location>
</feature>
<evidence type="ECO:0000256" key="1">
    <source>
        <dbReference type="ARBA" id="ARBA00022741"/>
    </source>
</evidence>
<keyword evidence="8" id="KW-1185">Reference proteome</keyword>
<dbReference type="GO" id="GO:0000166">
    <property type="term" value="F:nucleotide binding"/>
    <property type="evidence" value="ECO:0007669"/>
    <property type="project" value="UniProtKB-KW"/>
</dbReference>
<dbReference type="GO" id="GO:0016787">
    <property type="term" value="F:hydrolase activity"/>
    <property type="evidence" value="ECO:0007669"/>
    <property type="project" value="UniProtKB-KW"/>
</dbReference>
<dbReference type="EMBL" id="CAKOGP040001224">
    <property type="protein sequence ID" value="CAJ1944369.1"/>
    <property type="molecule type" value="Genomic_DNA"/>
</dbReference>
<organism evidence="7 8">
    <name type="scientific">Cylindrotheca closterium</name>
    <dbReference type="NCBI Taxonomy" id="2856"/>
    <lineage>
        <taxon>Eukaryota</taxon>
        <taxon>Sar</taxon>
        <taxon>Stramenopiles</taxon>
        <taxon>Ochrophyta</taxon>
        <taxon>Bacillariophyta</taxon>
        <taxon>Bacillariophyceae</taxon>
        <taxon>Bacillariophycidae</taxon>
        <taxon>Bacillariales</taxon>
        <taxon>Bacillariaceae</taxon>
        <taxon>Cylindrotheca</taxon>
    </lineage>
</organism>
<protein>
    <recommendedName>
        <fullName evidence="6">HIT domain-containing protein</fullName>
    </recommendedName>
</protein>
<evidence type="ECO:0000313" key="8">
    <source>
        <dbReference type="Proteomes" id="UP001295423"/>
    </source>
</evidence>